<sequence>MDVILLGKNSIRIKGKKSSFVIDPTTEVGKTEADAAIKLSSVPNFSAAKLEGSRVTFSGPGEYEVGGVKMSLIPAGGECVGFFDVDNVGVLAGSGSALEKVQEKAENADIVIVNANSEFNYSIVTTLEPKVLIVYGDKRDEVKKALGKEGEVMSKFSSAKEKLTDEMQLILLG</sequence>
<protein>
    <submittedName>
        <fullName evidence="1">Uncharacterized protein</fullName>
    </submittedName>
</protein>
<accession>A0A5C7J2X1</accession>
<dbReference type="Proteomes" id="UP000321026">
    <property type="component" value="Unassembled WGS sequence"/>
</dbReference>
<reference evidence="1 2" key="1">
    <citation type="submission" date="2018-09" db="EMBL/GenBank/DDBJ databases">
        <title>Metagenome Assembled Genomes from an Advanced Water Purification Facility.</title>
        <authorList>
            <person name="Stamps B.W."/>
            <person name="Spear J.R."/>
        </authorList>
    </citation>
    <scope>NUCLEOTIDE SEQUENCE [LARGE SCALE GENOMIC DNA]</scope>
    <source>
        <strain evidence="1">Bin_63_2</strain>
    </source>
</reference>
<evidence type="ECO:0000313" key="2">
    <source>
        <dbReference type="Proteomes" id="UP000321026"/>
    </source>
</evidence>
<dbReference type="AlphaFoldDB" id="A0A5C7J2X1"/>
<gene>
    <name evidence="1" type="ORF">E6Q11_07020</name>
</gene>
<name>A0A5C7J2X1_9BACT</name>
<organism evidence="1 2">
    <name type="scientific">Candidatus Dojkabacteria bacterium</name>
    <dbReference type="NCBI Taxonomy" id="2099670"/>
    <lineage>
        <taxon>Bacteria</taxon>
        <taxon>Candidatus Dojkabacteria</taxon>
    </lineage>
</organism>
<dbReference type="EMBL" id="SSDS01000114">
    <property type="protein sequence ID" value="TXG75729.1"/>
    <property type="molecule type" value="Genomic_DNA"/>
</dbReference>
<comment type="caution">
    <text evidence="1">The sequence shown here is derived from an EMBL/GenBank/DDBJ whole genome shotgun (WGS) entry which is preliminary data.</text>
</comment>
<proteinExistence type="predicted"/>
<evidence type="ECO:0000313" key="1">
    <source>
        <dbReference type="EMBL" id="TXG75729.1"/>
    </source>
</evidence>